<comment type="similarity">
    <text evidence="2">Belongs to the peptidase M20A family.</text>
</comment>
<keyword evidence="10" id="KW-1185">Reference proteome</keyword>
<dbReference type="PANTHER" id="PTHR43808">
    <property type="entry name" value="ACETYLORNITHINE DEACETYLASE"/>
    <property type="match status" value="1"/>
</dbReference>
<gene>
    <name evidence="9" type="ORF">CP373A1_05710</name>
</gene>
<dbReference type="InterPro" id="IPR050072">
    <property type="entry name" value="Peptidase_M20A"/>
</dbReference>
<dbReference type="PROSITE" id="PS00758">
    <property type="entry name" value="ARGE_DAPE_CPG2_1"/>
    <property type="match status" value="1"/>
</dbReference>
<reference evidence="9 10" key="1">
    <citation type="submission" date="2016-06" db="EMBL/GenBank/DDBJ databases">
        <authorList>
            <person name="Kjaerup R.B."/>
            <person name="Dalgaard T.S."/>
            <person name="Juul-Madsen H.R."/>
        </authorList>
    </citation>
    <scope>NUCLEOTIDE SEQUENCE [LARGE SCALE GENOMIC DNA]</scope>
    <source>
        <strain evidence="9 10">373-A1</strain>
    </source>
</reference>
<evidence type="ECO:0008006" key="11">
    <source>
        <dbReference type="Google" id="ProtNLM"/>
    </source>
</evidence>
<dbReference type="Proteomes" id="UP000092714">
    <property type="component" value="Unassembled WGS sequence"/>
</dbReference>
<keyword evidence="4" id="KW-0479">Metal-binding</keyword>
<evidence type="ECO:0000256" key="6">
    <source>
        <dbReference type="ARBA" id="ARBA00022833"/>
    </source>
</evidence>
<dbReference type="EMBL" id="MAPZ01000014">
    <property type="protein sequence ID" value="OBY11446.1"/>
    <property type="molecule type" value="Genomic_DNA"/>
</dbReference>
<dbReference type="RefSeq" id="WP_027098452.1">
    <property type="nucleotide sequence ID" value="NZ_CAXSZC010000010.1"/>
</dbReference>
<evidence type="ECO:0000256" key="7">
    <source>
        <dbReference type="ARBA" id="ARBA00022997"/>
    </source>
</evidence>
<dbReference type="SUPFAM" id="SSF55031">
    <property type="entry name" value="Bacterial exopeptidase dimerisation domain"/>
    <property type="match status" value="1"/>
</dbReference>
<keyword evidence="7" id="KW-0224">Dipeptidase</keyword>
<dbReference type="AlphaFoldDB" id="A0A174V642"/>
<evidence type="ECO:0000256" key="2">
    <source>
        <dbReference type="ARBA" id="ARBA00006247"/>
    </source>
</evidence>
<dbReference type="GO" id="GO:0008777">
    <property type="term" value="F:acetylornithine deacetylase activity"/>
    <property type="evidence" value="ECO:0007669"/>
    <property type="project" value="TreeGrafter"/>
</dbReference>
<dbReference type="GO" id="GO:0008237">
    <property type="term" value="F:metallopeptidase activity"/>
    <property type="evidence" value="ECO:0007669"/>
    <property type="project" value="UniProtKB-KW"/>
</dbReference>
<comment type="caution">
    <text evidence="9">The sequence shown here is derived from an EMBL/GenBank/DDBJ whole genome shotgun (WGS) entry which is preliminary data.</text>
</comment>
<dbReference type="GO" id="GO:0008270">
    <property type="term" value="F:zinc ion binding"/>
    <property type="evidence" value="ECO:0007669"/>
    <property type="project" value="InterPro"/>
</dbReference>
<dbReference type="InterPro" id="IPR036264">
    <property type="entry name" value="Bact_exopeptidase_dim_dom"/>
</dbReference>
<dbReference type="GO" id="GO:0006526">
    <property type="term" value="P:L-arginine biosynthetic process"/>
    <property type="evidence" value="ECO:0007669"/>
    <property type="project" value="TreeGrafter"/>
</dbReference>
<evidence type="ECO:0000256" key="1">
    <source>
        <dbReference type="ARBA" id="ARBA00001947"/>
    </source>
</evidence>
<evidence type="ECO:0000313" key="9">
    <source>
        <dbReference type="EMBL" id="OBY11446.1"/>
    </source>
</evidence>
<dbReference type="GO" id="GO:0016805">
    <property type="term" value="F:dipeptidase activity"/>
    <property type="evidence" value="ECO:0007669"/>
    <property type="project" value="UniProtKB-KW"/>
</dbReference>
<protein>
    <recommendedName>
        <fullName evidence="11">Dipeptidase</fullName>
    </recommendedName>
</protein>
<dbReference type="InterPro" id="IPR001261">
    <property type="entry name" value="ArgE/DapE_CS"/>
</dbReference>
<evidence type="ECO:0000256" key="5">
    <source>
        <dbReference type="ARBA" id="ARBA00022801"/>
    </source>
</evidence>
<dbReference type="Pfam" id="PF01546">
    <property type="entry name" value="Peptidase_M20"/>
    <property type="match status" value="1"/>
</dbReference>
<keyword evidence="6" id="KW-0862">Zinc</keyword>
<dbReference type="eggNOG" id="COG0624">
    <property type="taxonomic scope" value="Bacteria"/>
</dbReference>
<dbReference type="SUPFAM" id="SSF53187">
    <property type="entry name" value="Zn-dependent exopeptidases"/>
    <property type="match status" value="1"/>
</dbReference>
<evidence type="ECO:0000256" key="8">
    <source>
        <dbReference type="ARBA" id="ARBA00023049"/>
    </source>
</evidence>
<keyword evidence="3" id="KW-0645">Protease</keyword>
<evidence type="ECO:0000256" key="3">
    <source>
        <dbReference type="ARBA" id="ARBA00022670"/>
    </source>
</evidence>
<keyword evidence="5" id="KW-0378">Hydrolase</keyword>
<proteinExistence type="inferred from homology"/>
<evidence type="ECO:0000256" key="4">
    <source>
        <dbReference type="ARBA" id="ARBA00022723"/>
    </source>
</evidence>
<dbReference type="NCBIfam" id="TIGR01887">
    <property type="entry name" value="dipeptidaselike"/>
    <property type="match status" value="1"/>
</dbReference>
<dbReference type="InterPro" id="IPR010964">
    <property type="entry name" value="M20A_pepV-rel"/>
</dbReference>
<dbReference type="InterPro" id="IPR002933">
    <property type="entry name" value="Peptidase_M20"/>
</dbReference>
<name>A0A174V642_9CLOT</name>
<dbReference type="OrthoDB" id="9761532at2"/>
<keyword evidence="8" id="KW-0482">Metalloprotease</keyword>
<accession>A0A174V642</accession>
<organism evidence="9 10">
    <name type="scientific">Clostridium paraputrificum</name>
    <dbReference type="NCBI Taxonomy" id="29363"/>
    <lineage>
        <taxon>Bacteria</taxon>
        <taxon>Bacillati</taxon>
        <taxon>Bacillota</taxon>
        <taxon>Clostridia</taxon>
        <taxon>Eubacteriales</taxon>
        <taxon>Clostridiaceae</taxon>
        <taxon>Clostridium</taxon>
    </lineage>
</organism>
<dbReference type="GO" id="GO:0006508">
    <property type="term" value="P:proteolysis"/>
    <property type="evidence" value="ECO:0007669"/>
    <property type="project" value="UniProtKB-KW"/>
</dbReference>
<dbReference type="Gene3D" id="3.40.630.10">
    <property type="entry name" value="Zn peptidases"/>
    <property type="match status" value="2"/>
</dbReference>
<sequence>MNKIDEKVIQYKDDMIKSIERLVNIPSIEGASCIDAPFGEFSKKALLEALDISTEIGFKTKNIQNAIGYAEYGDGEDYVGIIGHVDVVPANEEGWITPPFKMDIREGKLYGRGVLDNKGPIISCLYALKVVKDLNIPLSKRVRIIFGSNEETGFKDIPYYLNNEEPPISGFTPDCKFPAVYGERGILDVTICSKKLSDPNIKSINGEFRSNVVPDFIQVDFKDGKSITNRGKTAPGNAPESGVNAITSLCKNLRDETSLCKEEREFLNFIYNVFHKNHDLSKIGIECKDEISGSLVTNPYSLKIEDGMLKLSVVFRYPMSYSYKSIMEIISVLSEYSIMENRRMDSVFFDKNAQMLKVMKDAYEEVTGEDGTPVTTTGGTYAKVMPNIVAFGPSFPGQKGIAHNSNEYMIIEDLINITRIYVRAIIGLAN</sequence>
<dbReference type="PANTHER" id="PTHR43808:SF31">
    <property type="entry name" value="N-ACETYL-L-CITRULLINE DEACETYLASE"/>
    <property type="match status" value="1"/>
</dbReference>
<dbReference type="GeneID" id="42776272"/>
<comment type="cofactor">
    <cofactor evidence="1">
        <name>Zn(2+)</name>
        <dbReference type="ChEBI" id="CHEBI:29105"/>
    </cofactor>
</comment>
<evidence type="ECO:0000313" key="10">
    <source>
        <dbReference type="Proteomes" id="UP000092714"/>
    </source>
</evidence>